<protein>
    <submittedName>
        <fullName evidence="1">Uncharacterized protein</fullName>
    </submittedName>
</protein>
<dbReference type="AlphaFoldDB" id="A0A397J3U4"/>
<evidence type="ECO:0000313" key="2">
    <source>
        <dbReference type="Proteomes" id="UP000266861"/>
    </source>
</evidence>
<name>A0A397J3U4_9GLOM</name>
<evidence type="ECO:0000313" key="1">
    <source>
        <dbReference type="EMBL" id="RHZ82969.1"/>
    </source>
</evidence>
<dbReference type="EMBL" id="PQFF01000095">
    <property type="protein sequence ID" value="RHZ82969.1"/>
    <property type="molecule type" value="Genomic_DNA"/>
</dbReference>
<dbReference type="OrthoDB" id="2287179at2759"/>
<proteinExistence type="predicted"/>
<comment type="caution">
    <text evidence="1">The sequence shown here is derived from an EMBL/GenBank/DDBJ whole genome shotgun (WGS) entry which is preliminary data.</text>
</comment>
<organism evidence="1 2">
    <name type="scientific">Diversispora epigaea</name>
    <dbReference type="NCBI Taxonomy" id="1348612"/>
    <lineage>
        <taxon>Eukaryota</taxon>
        <taxon>Fungi</taxon>
        <taxon>Fungi incertae sedis</taxon>
        <taxon>Mucoromycota</taxon>
        <taxon>Glomeromycotina</taxon>
        <taxon>Glomeromycetes</taxon>
        <taxon>Diversisporales</taxon>
        <taxon>Diversisporaceae</taxon>
        <taxon>Diversispora</taxon>
    </lineage>
</organism>
<sequence>MYSIHPDIYIECDNSSVSKPVKGERPQCNDCKSNITNLKKRLRWTQGTLLQKQDSSLVSKIDNRLLKISQFQKFQMFTNRLQSIFRMTAKEYRILIKVIVFVVNNLYEENKNNIKDFVENRKLLEVYAK</sequence>
<accession>A0A397J3U4</accession>
<dbReference type="Proteomes" id="UP000266861">
    <property type="component" value="Unassembled WGS sequence"/>
</dbReference>
<reference evidence="1 2" key="1">
    <citation type="submission" date="2018-08" db="EMBL/GenBank/DDBJ databases">
        <title>Genome and evolution of the arbuscular mycorrhizal fungus Diversispora epigaea (formerly Glomus versiforme) and its bacterial endosymbionts.</title>
        <authorList>
            <person name="Sun X."/>
            <person name="Fei Z."/>
            <person name="Harrison M."/>
        </authorList>
    </citation>
    <scope>NUCLEOTIDE SEQUENCE [LARGE SCALE GENOMIC DNA]</scope>
    <source>
        <strain evidence="1 2">IT104</strain>
    </source>
</reference>
<gene>
    <name evidence="1" type="ORF">Glove_102g11</name>
</gene>
<keyword evidence="2" id="KW-1185">Reference proteome</keyword>